<feature type="compositionally biased region" description="Basic residues" evidence="2">
    <location>
        <begin position="644"/>
        <end position="654"/>
    </location>
</feature>
<dbReference type="Pfam" id="PF21153">
    <property type="entry name" value="NSUN5_N"/>
    <property type="match status" value="1"/>
</dbReference>
<feature type="compositionally biased region" description="Acidic residues" evidence="2">
    <location>
        <begin position="666"/>
        <end position="677"/>
    </location>
</feature>
<evidence type="ECO:0000313" key="5">
    <source>
        <dbReference type="Proteomes" id="UP001642405"/>
    </source>
</evidence>
<reference evidence="4 5" key="1">
    <citation type="submission" date="2024-01" db="EMBL/GenBank/DDBJ databases">
        <authorList>
            <person name="Allen C."/>
            <person name="Tagirdzhanova G."/>
        </authorList>
    </citation>
    <scope>NUCLEOTIDE SEQUENCE [LARGE SCALE GENOMIC DNA]</scope>
</reference>
<feature type="binding site" evidence="1">
    <location>
        <position position="398"/>
    </location>
    <ligand>
        <name>S-adenosyl-L-methionine</name>
        <dbReference type="ChEBI" id="CHEBI:59789"/>
    </ligand>
</feature>
<dbReference type="InterPro" id="IPR029063">
    <property type="entry name" value="SAM-dependent_MTases_sf"/>
</dbReference>
<feature type="compositionally biased region" description="Basic and acidic residues" evidence="2">
    <location>
        <begin position="457"/>
        <end position="466"/>
    </location>
</feature>
<keyword evidence="1" id="KW-0949">S-adenosyl-L-methionine</keyword>
<gene>
    <name evidence="4" type="ORF">SCUCBS95973_009512</name>
</gene>
<dbReference type="PANTHER" id="PTHR22807:SF4">
    <property type="entry name" value="28S RRNA (CYTOSINE-C(5))-METHYLTRANSFERASE"/>
    <property type="match status" value="1"/>
</dbReference>
<evidence type="ECO:0000313" key="4">
    <source>
        <dbReference type="EMBL" id="CAK7236156.1"/>
    </source>
</evidence>
<dbReference type="SUPFAM" id="SSF53335">
    <property type="entry name" value="S-adenosyl-L-methionine-dependent methyltransferases"/>
    <property type="match status" value="1"/>
</dbReference>
<dbReference type="EMBL" id="CAWUHB010000110">
    <property type="protein sequence ID" value="CAK7236156.1"/>
    <property type="molecule type" value="Genomic_DNA"/>
</dbReference>
<keyword evidence="1" id="KW-0489">Methyltransferase</keyword>
<evidence type="ECO:0000259" key="3">
    <source>
        <dbReference type="PROSITE" id="PS51686"/>
    </source>
</evidence>
<keyword evidence="5" id="KW-1185">Reference proteome</keyword>
<feature type="active site" description="Nucleophile" evidence="1">
    <location>
        <position position="512"/>
    </location>
</feature>
<comment type="caution">
    <text evidence="4">The sequence shown here is derived from an EMBL/GenBank/DDBJ whole genome shotgun (WGS) entry which is preliminary data.</text>
</comment>
<accession>A0ABP0CW57</accession>
<organism evidence="4 5">
    <name type="scientific">Sporothrix curviconia</name>
    <dbReference type="NCBI Taxonomy" id="1260050"/>
    <lineage>
        <taxon>Eukaryota</taxon>
        <taxon>Fungi</taxon>
        <taxon>Dikarya</taxon>
        <taxon>Ascomycota</taxon>
        <taxon>Pezizomycotina</taxon>
        <taxon>Sordariomycetes</taxon>
        <taxon>Sordariomycetidae</taxon>
        <taxon>Ophiostomatales</taxon>
        <taxon>Ophiostomataceae</taxon>
        <taxon>Sporothrix</taxon>
    </lineage>
</organism>
<dbReference type="PANTHER" id="PTHR22807">
    <property type="entry name" value="NOP2 YEAST -RELATED NOL1/NOP2/FMU SUN DOMAIN-CONTAINING"/>
    <property type="match status" value="1"/>
</dbReference>
<feature type="compositionally biased region" description="Acidic residues" evidence="2">
    <location>
        <begin position="575"/>
        <end position="587"/>
    </location>
</feature>
<feature type="compositionally biased region" description="Low complexity" evidence="2">
    <location>
        <begin position="428"/>
        <end position="439"/>
    </location>
</feature>
<evidence type="ECO:0000256" key="2">
    <source>
        <dbReference type="SAM" id="MobiDB-lite"/>
    </source>
</evidence>
<sequence>MSLYHEAAAALTAPASDGGSLKTRIFGPSSKDAKDVKSAKDSKDTKDGRRASVIPPAQVYALAAEACKWSGVLSEVIDRAGLLEQEQRRAKLTPILALLLVHDLLVLKNGTAGIQLPAHHGLRAAIERHKARLSSELTRARLRRGAHTLAVLREQVERDAAASVSTSSSLAAATRWVRINTLKTTLEHQLATTFAGYERVASLPALFGASLEDEDKADTAKGGGAPRIYIDEHVPNLVAVPLVTVASSSTISTDLTRCEAYKRGAIIFQDKASCFPAYLLDPAAVPGGGDIIDACAAPGNKTSHLAAILGELASNTKDTKAAAAQTEADRRRVFAFEKDNYRSKTLKNMLAKAGALCEYGSKDSNSSASLATVDAGQDFLRVDPKAERFQNVRALLLDPSCSGSGIVGRDAMPVLHLPKPAKIMVGGQQKQKQQTTNAKNKNKNNKRKRETPAAAAAEERIEDKPDPATAIDNLQTKDDPAARLAALASFQLAILRHAFSFPAARRVTYSTCSIHAQENEQVVVRALRAARKSGWRLLRRDEQVAGMKAWPVRGDVKSAENVPRDDRDADANADAGDDEEEEKADEDAAAVADACIRSYANDDLGVMGFFVAAFVRDDEDGAAATTKVSAKTTTHQPRQSNGKAAKKKAKRAAAKKAVLVEAQRDESDDDAWGGFDD</sequence>
<dbReference type="PROSITE" id="PS51686">
    <property type="entry name" value="SAM_MT_RSMB_NOP"/>
    <property type="match status" value="1"/>
</dbReference>
<feature type="compositionally biased region" description="Basic and acidic residues" evidence="2">
    <location>
        <begin position="555"/>
        <end position="570"/>
    </location>
</feature>
<proteinExistence type="inferred from homology"/>
<dbReference type="Gene3D" id="3.40.50.150">
    <property type="entry name" value="Vaccinia Virus protein VP39"/>
    <property type="match status" value="1"/>
</dbReference>
<feature type="region of interest" description="Disordered" evidence="2">
    <location>
        <begin position="22"/>
        <end position="50"/>
    </location>
</feature>
<feature type="binding site" evidence="1">
    <location>
        <begin position="295"/>
        <end position="301"/>
    </location>
    <ligand>
        <name>S-adenosyl-L-methionine</name>
        <dbReference type="ChEBI" id="CHEBI:59789"/>
    </ligand>
</feature>
<feature type="region of interest" description="Disordered" evidence="2">
    <location>
        <begin position="425"/>
        <end position="469"/>
    </location>
</feature>
<evidence type="ECO:0000256" key="1">
    <source>
        <dbReference type="PROSITE-ProRule" id="PRU01023"/>
    </source>
</evidence>
<dbReference type="Proteomes" id="UP001642405">
    <property type="component" value="Unassembled WGS sequence"/>
</dbReference>
<dbReference type="InterPro" id="IPR001678">
    <property type="entry name" value="MeTrfase_RsmB-F_NOP2_dom"/>
</dbReference>
<comment type="similarity">
    <text evidence="1">Belongs to the class I-like SAM-binding methyltransferase superfamily. RsmB/NOP family.</text>
</comment>
<feature type="region of interest" description="Disordered" evidence="2">
    <location>
        <begin position="555"/>
        <end position="587"/>
    </location>
</feature>
<feature type="binding site" evidence="1">
    <location>
        <position position="337"/>
    </location>
    <ligand>
        <name>S-adenosyl-L-methionine</name>
        <dbReference type="ChEBI" id="CHEBI:59789"/>
    </ligand>
</feature>
<dbReference type="InterPro" id="IPR048889">
    <property type="entry name" value="NSUN5_RCM1_N"/>
</dbReference>
<keyword evidence="1" id="KW-0694">RNA-binding</keyword>
<name>A0ABP0CW57_9PEZI</name>
<protein>
    <recommendedName>
        <fullName evidence="3">SAM-dependent MTase RsmB/NOP-type domain-containing protein</fullName>
    </recommendedName>
</protein>
<feature type="binding site" evidence="1">
    <location>
        <position position="374"/>
    </location>
    <ligand>
        <name>S-adenosyl-L-methionine</name>
        <dbReference type="ChEBI" id="CHEBI:59789"/>
    </ligand>
</feature>
<dbReference type="PRINTS" id="PR02008">
    <property type="entry name" value="RCMTFAMILY"/>
</dbReference>
<keyword evidence="1" id="KW-0808">Transferase</keyword>
<feature type="compositionally biased region" description="Basic and acidic residues" evidence="2">
    <location>
        <begin position="31"/>
        <end position="50"/>
    </location>
</feature>
<dbReference type="Gene3D" id="3.30.70.1170">
    <property type="entry name" value="Sun protein, domain 3"/>
    <property type="match status" value="1"/>
</dbReference>
<feature type="domain" description="SAM-dependent MTase RsmB/NOP-type" evidence="3">
    <location>
        <begin position="165"/>
        <end position="617"/>
    </location>
</feature>
<feature type="region of interest" description="Disordered" evidence="2">
    <location>
        <begin position="627"/>
        <end position="677"/>
    </location>
</feature>
<dbReference type="InterPro" id="IPR023267">
    <property type="entry name" value="RCMT"/>
</dbReference>
<feature type="compositionally biased region" description="Basic residues" evidence="2">
    <location>
        <begin position="440"/>
        <end position="449"/>
    </location>
</feature>